<dbReference type="Pfam" id="PF01131">
    <property type="entry name" value="Topoisom_bac"/>
    <property type="match status" value="1"/>
</dbReference>
<feature type="compositionally biased region" description="Basic and acidic residues" evidence="13">
    <location>
        <begin position="428"/>
        <end position="462"/>
    </location>
</feature>
<dbReference type="PRINTS" id="PR00417">
    <property type="entry name" value="PRTPISMRASEI"/>
</dbReference>
<evidence type="ECO:0000313" key="17">
    <source>
        <dbReference type="Proteomes" id="UP001216907"/>
    </source>
</evidence>
<evidence type="ECO:0000256" key="12">
    <source>
        <dbReference type="ARBA" id="ARBA00032877"/>
    </source>
</evidence>
<feature type="region of interest" description="Disordered" evidence="13">
    <location>
        <begin position="427"/>
        <end position="469"/>
    </location>
</feature>
<feature type="compositionally biased region" description="Low complexity" evidence="13">
    <location>
        <begin position="705"/>
        <end position="715"/>
    </location>
</feature>
<comment type="similarity">
    <text evidence="2">Belongs to the type IA topoisomerase family.</text>
</comment>
<dbReference type="SMART" id="SM00493">
    <property type="entry name" value="TOPRIM"/>
    <property type="match status" value="1"/>
</dbReference>
<dbReference type="CDD" id="cd00186">
    <property type="entry name" value="TOP1Ac"/>
    <property type="match status" value="1"/>
</dbReference>
<dbReference type="InterPro" id="IPR034144">
    <property type="entry name" value="TOPRIM_TopoIII"/>
</dbReference>
<evidence type="ECO:0000259" key="15">
    <source>
        <dbReference type="PROSITE" id="PS52039"/>
    </source>
</evidence>
<keyword evidence="8" id="KW-0413">Isomerase</keyword>
<dbReference type="PROSITE" id="PS52039">
    <property type="entry name" value="TOPO_IA_2"/>
    <property type="match status" value="1"/>
</dbReference>
<evidence type="ECO:0000256" key="4">
    <source>
        <dbReference type="ARBA" id="ARBA00022723"/>
    </source>
</evidence>
<dbReference type="EC" id="5.6.2.1" evidence="3"/>
<dbReference type="InterPro" id="IPR005738">
    <property type="entry name" value="TopoIII"/>
</dbReference>
<keyword evidence="7" id="KW-0238">DNA-binding</keyword>
<dbReference type="InterPro" id="IPR023405">
    <property type="entry name" value="Topo_IA_core_domain"/>
</dbReference>
<sequence length="809" mass="89199">MRVVLAEKPSVARELASFLGADTRREGYFEGRGYQVTWALGHLATLKEPDDYDPALKKWSLETLPFAPERFELKPRGDSGALKQLGVIRKLLRGADEVVCATDAGREGELIFRYIQELCGCVGKPTRRLWLSSLTESAIREAFGRLRPLSEYDALYAAARCRSEADWVVGLNATRYYTVRYRSSGRLWSVGRVQTPVLAMIVRRDDEIRTFQPEPFWELLTRYRSVTFKFAGDRFTIQDEALGVLDRIREHPFAIVGVDRKPERIPPPQLHDLTELQREMNRRFGFSADATLKAAQSLYEAKIISYPRTDSRYLGSDMRAKIPGILEDLRPLRGEQVGRLDLASLAFSGRLINDAKVSDHHAIIPTGKKPGNLAPALQKVFDAIVTRLIAAFYPTCVKEITTVSGLTNQVPFRARGVRVVDPGWTVLDPRKPDAEKKEDEQELPEFRVGESGPHEPSVREGRTSPPKPYTEGTLLGAMETAGKLVEDEALKEALKERGLGTPATRAAIIETLLDRGYIVRDGKALAATDLGRYLVAIVRDRGLKSPELTGEWEAKLREIERGRLEPGRFMAEILRYTGDVVRTPEDAEVDPSRLGDCPRCGLPVIAGKKGFGCSGWKDGCRFTLFREYRGLVLDDAQIRELIQRRVLARPLALEGAGEAMLQLSESGALMDVPVPAAAERRFAGRPKARASAKRSGAKPPRRTGKAAATTKAPDASPPAFATVAVGACPLCGSEVVEGPRSFGCSGRKNGCGFAVWKTIAGKKISVKSAQALLKSGRTPLLKGFESKAGKPFDARLKLEGGEVRFDFGG</sequence>
<reference evidence="16 17" key="1">
    <citation type="submission" date="2023-03" db="EMBL/GenBank/DDBJ databases">
        <title>Paludisphaera mucosa sp. nov. a novel planctomycete from northern fen.</title>
        <authorList>
            <person name="Ivanova A."/>
        </authorList>
    </citation>
    <scope>NUCLEOTIDE SEQUENCE [LARGE SCALE GENOMIC DNA]</scope>
    <source>
        <strain evidence="16 17">Pla2</strain>
    </source>
</reference>
<dbReference type="InterPro" id="IPR025589">
    <property type="entry name" value="Toprim_C_rpt"/>
</dbReference>
<evidence type="ECO:0000256" key="6">
    <source>
        <dbReference type="ARBA" id="ARBA00023029"/>
    </source>
</evidence>
<evidence type="ECO:0000256" key="7">
    <source>
        <dbReference type="ARBA" id="ARBA00023125"/>
    </source>
</evidence>
<dbReference type="InterPro" id="IPR003601">
    <property type="entry name" value="Topo_IA_2"/>
</dbReference>
<dbReference type="InterPro" id="IPR013825">
    <property type="entry name" value="Topo_IA_cen_sub2"/>
</dbReference>
<dbReference type="Pfam" id="PF13342">
    <property type="entry name" value="Toprim_Crpt"/>
    <property type="match status" value="1"/>
</dbReference>
<dbReference type="PROSITE" id="PS50880">
    <property type="entry name" value="TOPRIM"/>
    <property type="match status" value="1"/>
</dbReference>
<keyword evidence="5" id="KW-0460">Magnesium</keyword>
<dbReference type="Gene3D" id="1.10.460.10">
    <property type="entry name" value="Topoisomerase I, domain 2"/>
    <property type="match status" value="1"/>
</dbReference>
<dbReference type="SMART" id="SM00437">
    <property type="entry name" value="TOP1Ac"/>
    <property type="match status" value="1"/>
</dbReference>
<accession>A0ABT6FI06</accession>
<dbReference type="PROSITE" id="PS00396">
    <property type="entry name" value="TOPO_IA_1"/>
    <property type="match status" value="1"/>
</dbReference>
<dbReference type="InterPro" id="IPR013824">
    <property type="entry name" value="Topo_IA_cen_sub1"/>
</dbReference>
<dbReference type="InterPro" id="IPR000380">
    <property type="entry name" value="Topo_IA"/>
</dbReference>
<keyword evidence="17" id="KW-1185">Reference proteome</keyword>
<evidence type="ECO:0000256" key="10">
    <source>
        <dbReference type="ARBA" id="ARBA00031985"/>
    </source>
</evidence>
<dbReference type="NCBIfam" id="NF005829">
    <property type="entry name" value="PRK07726.1"/>
    <property type="match status" value="1"/>
</dbReference>
<dbReference type="InterPro" id="IPR013826">
    <property type="entry name" value="Topo_IA_cen_sub3"/>
</dbReference>
<evidence type="ECO:0000313" key="16">
    <source>
        <dbReference type="EMBL" id="MDG3007172.1"/>
    </source>
</evidence>
<dbReference type="InterPro" id="IPR023406">
    <property type="entry name" value="Topo_IA_AS"/>
</dbReference>
<dbReference type="PANTHER" id="PTHR11390">
    <property type="entry name" value="PROKARYOTIC DNA TOPOISOMERASE"/>
    <property type="match status" value="1"/>
</dbReference>
<dbReference type="InterPro" id="IPR006171">
    <property type="entry name" value="TOPRIM_dom"/>
</dbReference>
<organism evidence="16 17">
    <name type="scientific">Paludisphaera mucosa</name>
    <dbReference type="NCBI Taxonomy" id="3030827"/>
    <lineage>
        <taxon>Bacteria</taxon>
        <taxon>Pseudomonadati</taxon>
        <taxon>Planctomycetota</taxon>
        <taxon>Planctomycetia</taxon>
        <taxon>Isosphaerales</taxon>
        <taxon>Isosphaeraceae</taxon>
        <taxon>Paludisphaera</taxon>
    </lineage>
</organism>
<evidence type="ECO:0000256" key="8">
    <source>
        <dbReference type="ARBA" id="ARBA00023235"/>
    </source>
</evidence>
<evidence type="ECO:0000256" key="1">
    <source>
        <dbReference type="ARBA" id="ARBA00000213"/>
    </source>
</evidence>
<dbReference type="PANTHER" id="PTHR11390:SF21">
    <property type="entry name" value="DNA TOPOISOMERASE 3-ALPHA"/>
    <property type="match status" value="1"/>
</dbReference>
<feature type="compositionally biased region" description="Basic residues" evidence="13">
    <location>
        <begin position="683"/>
        <end position="704"/>
    </location>
</feature>
<dbReference type="InterPro" id="IPR003602">
    <property type="entry name" value="Topo_IA_DNA-bd_dom"/>
</dbReference>
<evidence type="ECO:0000256" key="2">
    <source>
        <dbReference type="ARBA" id="ARBA00009446"/>
    </source>
</evidence>
<evidence type="ECO:0000256" key="13">
    <source>
        <dbReference type="SAM" id="MobiDB-lite"/>
    </source>
</evidence>
<comment type="catalytic activity">
    <reaction evidence="1">
        <text>ATP-independent breakage of single-stranded DNA, followed by passage and rejoining.</text>
        <dbReference type="EC" id="5.6.2.1"/>
    </reaction>
</comment>
<dbReference type="NCBIfam" id="TIGR01056">
    <property type="entry name" value="topB"/>
    <property type="match status" value="1"/>
</dbReference>
<evidence type="ECO:0000256" key="5">
    <source>
        <dbReference type="ARBA" id="ARBA00022842"/>
    </source>
</evidence>
<protein>
    <recommendedName>
        <fullName evidence="3">DNA topoisomerase</fullName>
        <ecNumber evidence="3">5.6.2.1</ecNumber>
    </recommendedName>
    <alternativeName>
        <fullName evidence="12">Omega-protein</fullName>
    </alternativeName>
    <alternativeName>
        <fullName evidence="11">Relaxing enzyme</fullName>
    </alternativeName>
    <alternativeName>
        <fullName evidence="9">Swivelase</fullName>
    </alternativeName>
    <alternativeName>
        <fullName evidence="10">Untwisting enzyme</fullName>
    </alternativeName>
</protein>
<feature type="region of interest" description="Disordered" evidence="13">
    <location>
        <begin position="680"/>
        <end position="715"/>
    </location>
</feature>
<dbReference type="Pfam" id="PF01751">
    <property type="entry name" value="Toprim"/>
    <property type="match status" value="1"/>
</dbReference>
<evidence type="ECO:0000256" key="3">
    <source>
        <dbReference type="ARBA" id="ARBA00012891"/>
    </source>
</evidence>
<name>A0ABT6FI06_9BACT</name>
<dbReference type="SUPFAM" id="SSF56712">
    <property type="entry name" value="Prokaryotic type I DNA topoisomerase"/>
    <property type="match status" value="1"/>
</dbReference>
<feature type="domain" description="Toprim" evidence="14">
    <location>
        <begin position="1"/>
        <end position="133"/>
    </location>
</feature>
<comment type="caution">
    <text evidence="16">The sequence shown here is derived from an EMBL/GenBank/DDBJ whole genome shotgun (WGS) entry which is preliminary data.</text>
</comment>
<dbReference type="InterPro" id="IPR013497">
    <property type="entry name" value="Topo_IA_cen"/>
</dbReference>
<evidence type="ECO:0000256" key="9">
    <source>
        <dbReference type="ARBA" id="ARBA00030003"/>
    </source>
</evidence>
<evidence type="ECO:0000259" key="14">
    <source>
        <dbReference type="PROSITE" id="PS50880"/>
    </source>
</evidence>
<dbReference type="Gene3D" id="3.40.50.140">
    <property type="match status" value="1"/>
</dbReference>
<feature type="domain" description="Topo IA-type catalytic" evidence="15">
    <location>
        <begin position="152"/>
        <end position="581"/>
    </location>
</feature>
<dbReference type="CDD" id="cd03362">
    <property type="entry name" value="TOPRIM_TopoIA_TopoIII"/>
    <property type="match status" value="1"/>
</dbReference>
<dbReference type="SMART" id="SM00436">
    <property type="entry name" value="TOP1Bc"/>
    <property type="match status" value="1"/>
</dbReference>
<evidence type="ECO:0000256" key="11">
    <source>
        <dbReference type="ARBA" id="ARBA00032235"/>
    </source>
</evidence>
<dbReference type="Gene3D" id="1.10.290.10">
    <property type="entry name" value="Topoisomerase I, domain 4"/>
    <property type="match status" value="1"/>
</dbReference>
<dbReference type="RefSeq" id="WP_277863460.1">
    <property type="nucleotide sequence ID" value="NZ_JARRAG010000002.1"/>
</dbReference>
<dbReference type="Gene3D" id="2.70.20.10">
    <property type="entry name" value="Topoisomerase I, domain 3"/>
    <property type="match status" value="1"/>
</dbReference>
<gene>
    <name evidence="16" type="ORF">PZE19_25695</name>
</gene>
<dbReference type="Proteomes" id="UP001216907">
    <property type="component" value="Unassembled WGS sequence"/>
</dbReference>
<keyword evidence="6" id="KW-0799">Topoisomerase</keyword>
<proteinExistence type="inferred from homology"/>
<keyword evidence="4" id="KW-0479">Metal-binding</keyword>
<dbReference type="EMBL" id="JARRAG010000002">
    <property type="protein sequence ID" value="MDG3007172.1"/>
    <property type="molecule type" value="Genomic_DNA"/>
</dbReference>